<dbReference type="SMART" id="SM00368">
    <property type="entry name" value="LRR_RI"/>
    <property type="match status" value="2"/>
</dbReference>
<organism evidence="4">
    <name type="scientific">Daphnia dolichocephala</name>
    <dbReference type="NCBI Taxonomy" id="2282166"/>
    <lineage>
        <taxon>Eukaryota</taxon>
        <taxon>Metazoa</taxon>
        <taxon>Ecdysozoa</taxon>
        <taxon>Arthropoda</taxon>
        <taxon>Crustacea</taxon>
        <taxon>Branchiopoda</taxon>
        <taxon>Diplostraca</taxon>
        <taxon>Cladocera</taxon>
        <taxon>Anomopoda</taxon>
        <taxon>Daphniidae</taxon>
        <taxon>Daphnia</taxon>
    </lineage>
</organism>
<evidence type="ECO:0000256" key="1">
    <source>
        <dbReference type="ARBA" id="ARBA00004245"/>
    </source>
</evidence>
<dbReference type="InterPro" id="IPR005366">
    <property type="entry name" value="EMC8/9"/>
</dbReference>
<reference evidence="4" key="1">
    <citation type="submission" date="2018-08" db="EMBL/GenBank/DDBJ databases">
        <authorList>
            <person name="Cornetti L."/>
        </authorList>
    </citation>
    <scope>NUCLEOTIDE SEQUENCE</scope>
    <source>
        <strain evidence="4">ZA-DOLI</strain>
    </source>
</reference>
<accession>A0A4Y7M5Y9</accession>
<dbReference type="Gene3D" id="3.80.10.10">
    <property type="entry name" value="Ribonuclease Inhibitor"/>
    <property type="match status" value="1"/>
</dbReference>
<dbReference type="PANTHER" id="PTHR10901">
    <property type="entry name" value="TROPOMODULIN"/>
    <property type="match status" value="1"/>
</dbReference>
<dbReference type="GO" id="GO:0030239">
    <property type="term" value="P:myofibril assembly"/>
    <property type="evidence" value="ECO:0007669"/>
    <property type="project" value="TreeGrafter"/>
</dbReference>
<dbReference type="GO" id="GO:0072546">
    <property type="term" value="C:EMC complex"/>
    <property type="evidence" value="ECO:0007669"/>
    <property type="project" value="InterPro"/>
</dbReference>
<dbReference type="GO" id="GO:0005523">
    <property type="term" value="F:tropomyosin binding"/>
    <property type="evidence" value="ECO:0007669"/>
    <property type="project" value="InterPro"/>
</dbReference>
<dbReference type="GO" id="GO:0051694">
    <property type="term" value="P:pointed-end actin filament capping"/>
    <property type="evidence" value="ECO:0007669"/>
    <property type="project" value="InterPro"/>
</dbReference>
<gene>
    <name evidence="4" type="primary">EOG090X093U</name>
</gene>
<keyword evidence="3" id="KW-0206">Cytoskeleton</keyword>
<dbReference type="PANTHER" id="PTHR10901:SF6">
    <property type="entry name" value="TROPOMODULIN, ISOFORM N"/>
    <property type="match status" value="1"/>
</dbReference>
<dbReference type="InterPro" id="IPR004934">
    <property type="entry name" value="TMOD"/>
</dbReference>
<proteinExistence type="evidence at transcript level"/>
<dbReference type="InterPro" id="IPR032675">
    <property type="entry name" value="LRR_dom_sf"/>
</dbReference>
<keyword evidence="2" id="KW-0963">Cytoplasm</keyword>
<protein>
    <submittedName>
        <fullName evidence="4">EOG090X093U</fullName>
    </submittedName>
</protein>
<dbReference type="FunFam" id="3.80.10.10:FF:000099">
    <property type="entry name" value="Tropomodulin, isoform C"/>
    <property type="match status" value="1"/>
</dbReference>
<dbReference type="GO" id="GO:0030016">
    <property type="term" value="C:myofibril"/>
    <property type="evidence" value="ECO:0007669"/>
    <property type="project" value="TreeGrafter"/>
</dbReference>
<evidence type="ECO:0000313" key="4">
    <source>
        <dbReference type="EMBL" id="SVE75233.1"/>
    </source>
</evidence>
<sequence>MTSKKLYGKDLKEFDDLDVDDLLTQLSAEELEILSKEVDPDDRFMPPDQRTNYHCEREATGPVDRRQLIEHINKIALETPDQPENVPFVAGVVRGKKWIPPEAPVIATREDDGVSFNLEDEYEQALGTATEEELVDLAAILGFHSMMNQDQYHASLLNKGKVGLGWDGVTKASQPKALPFEPPNSTDPEQSILKVYDDDSKTIELCFNNVNLTDDQFDRLFKALEINTRLEVLSLSNTGLTDRTAEKLAAALEKNATLRVINIETNQVSANGIVRLVKSLLVQKNIEEFRASNQLTAHVLGNKAEMDITQCIEQNTTLMRIGLFFEFNDARSRVANQLQKNIDRNRLRRTGRAPRNLTAGYILKKDTSNVGKKSNTGQEFKIDSYCRTAGLVIAGYYQANESLADTSPDSVSQRISEKIAEYFPNACLVLINNRQLEKQMTQPSLSVIQYSDGGKWKVKDKENIRILPNNETALNSVSSLLSKKIYQKLVDFDDHFDDINQDWLNVALKGIID</sequence>
<dbReference type="CDD" id="cd08060">
    <property type="entry name" value="MPN_UPF0172"/>
    <property type="match status" value="1"/>
</dbReference>
<dbReference type="Pfam" id="PF03250">
    <property type="entry name" value="Tropomodulin"/>
    <property type="match status" value="1"/>
</dbReference>
<dbReference type="EMBL" id="LR005614">
    <property type="protein sequence ID" value="SVE75233.1"/>
    <property type="molecule type" value="mRNA"/>
</dbReference>
<name>A0A4Y7M5Y9_9CRUS</name>
<dbReference type="SUPFAM" id="SSF52047">
    <property type="entry name" value="RNI-like"/>
    <property type="match status" value="1"/>
</dbReference>
<evidence type="ECO:0000256" key="3">
    <source>
        <dbReference type="ARBA" id="ARBA00023212"/>
    </source>
</evidence>
<comment type="subcellular location">
    <subcellularLocation>
        <location evidence="1">Cytoplasm</location>
        <location evidence="1">Cytoskeleton</location>
    </subcellularLocation>
</comment>
<dbReference type="Pfam" id="PF03665">
    <property type="entry name" value="UPF0172"/>
    <property type="match status" value="1"/>
</dbReference>
<evidence type="ECO:0000256" key="2">
    <source>
        <dbReference type="ARBA" id="ARBA00022490"/>
    </source>
</evidence>
<dbReference type="GO" id="GO:0005856">
    <property type="term" value="C:cytoskeleton"/>
    <property type="evidence" value="ECO:0007669"/>
    <property type="project" value="UniProtKB-SubCell"/>
</dbReference>
<dbReference type="GO" id="GO:0007015">
    <property type="term" value="P:actin filament organization"/>
    <property type="evidence" value="ECO:0007669"/>
    <property type="project" value="TreeGrafter"/>
</dbReference>
<dbReference type="AlphaFoldDB" id="A0A4Y7M5Y9"/>